<name>A0A388LQS4_CHABU</name>
<organism evidence="2 3">
    <name type="scientific">Chara braunii</name>
    <name type="common">Braun's stonewort</name>
    <dbReference type="NCBI Taxonomy" id="69332"/>
    <lineage>
        <taxon>Eukaryota</taxon>
        <taxon>Viridiplantae</taxon>
        <taxon>Streptophyta</taxon>
        <taxon>Charophyceae</taxon>
        <taxon>Charales</taxon>
        <taxon>Characeae</taxon>
        <taxon>Chara</taxon>
    </lineage>
</organism>
<protein>
    <submittedName>
        <fullName evidence="2">Uncharacterized protein</fullName>
    </submittedName>
</protein>
<gene>
    <name evidence="2" type="ORF">CBR_g38855</name>
</gene>
<feature type="region of interest" description="Disordered" evidence="1">
    <location>
        <begin position="90"/>
        <end position="114"/>
    </location>
</feature>
<comment type="caution">
    <text evidence="2">The sequence shown here is derived from an EMBL/GenBank/DDBJ whole genome shotgun (WGS) entry which is preliminary data.</text>
</comment>
<feature type="region of interest" description="Disordered" evidence="1">
    <location>
        <begin position="229"/>
        <end position="253"/>
    </location>
</feature>
<sequence length="298" mass="32783">MLWRILYMTNQVVDGFSGDGGWFGFSIYETGTASQDIQLNYGVPLQTVGEEPLSLLNLGPETFGNDEKAKKGREWPGDQSVHFPVNESSVSPQFDEHAEQRNYSSANSPGRMRNSEKALVPFTYEEYVDKQKRGQNHDVRTGVHHGGVPAGQCQHSEGHCGNGSSSSKGTILEAGKLARRGMHRPLEPRITEAAKWQSSAPLQLATHNRIGKPPLRKEPESALSVIALQQKHQSGKLSQSSPQHAAGQENKKGFASRAVSFQKVEEQVVPLPKTKGYAYFASPWEECNQTCGGGIRKR</sequence>
<proteinExistence type="predicted"/>
<keyword evidence="3" id="KW-1185">Reference proteome</keyword>
<evidence type="ECO:0000313" key="3">
    <source>
        <dbReference type="Proteomes" id="UP000265515"/>
    </source>
</evidence>
<evidence type="ECO:0000256" key="1">
    <source>
        <dbReference type="SAM" id="MobiDB-lite"/>
    </source>
</evidence>
<feature type="compositionally biased region" description="Polar residues" evidence="1">
    <location>
        <begin position="230"/>
        <end position="243"/>
    </location>
</feature>
<dbReference type="EMBL" id="BFEA01000481">
    <property type="protein sequence ID" value="GBG84573.1"/>
    <property type="molecule type" value="Genomic_DNA"/>
</dbReference>
<dbReference type="Gramene" id="GBG84573">
    <property type="protein sequence ID" value="GBG84573"/>
    <property type="gene ID" value="CBR_g38855"/>
</dbReference>
<dbReference type="InterPro" id="IPR036383">
    <property type="entry name" value="TSP1_rpt_sf"/>
</dbReference>
<dbReference type="SUPFAM" id="SSF82895">
    <property type="entry name" value="TSP-1 type 1 repeat"/>
    <property type="match status" value="1"/>
</dbReference>
<dbReference type="Proteomes" id="UP000265515">
    <property type="component" value="Unassembled WGS sequence"/>
</dbReference>
<accession>A0A388LQS4</accession>
<reference evidence="2 3" key="1">
    <citation type="journal article" date="2018" name="Cell">
        <title>The Chara Genome: Secondary Complexity and Implications for Plant Terrestrialization.</title>
        <authorList>
            <person name="Nishiyama T."/>
            <person name="Sakayama H."/>
            <person name="Vries J.D."/>
            <person name="Buschmann H."/>
            <person name="Saint-Marcoux D."/>
            <person name="Ullrich K.K."/>
            <person name="Haas F.B."/>
            <person name="Vanderstraeten L."/>
            <person name="Becker D."/>
            <person name="Lang D."/>
            <person name="Vosolsobe S."/>
            <person name="Rombauts S."/>
            <person name="Wilhelmsson P.K.I."/>
            <person name="Janitza P."/>
            <person name="Kern R."/>
            <person name="Heyl A."/>
            <person name="Rumpler F."/>
            <person name="Villalobos L.I.A.C."/>
            <person name="Clay J.M."/>
            <person name="Skokan R."/>
            <person name="Toyoda A."/>
            <person name="Suzuki Y."/>
            <person name="Kagoshima H."/>
            <person name="Schijlen E."/>
            <person name="Tajeshwar N."/>
            <person name="Catarino B."/>
            <person name="Hetherington A.J."/>
            <person name="Saltykova A."/>
            <person name="Bonnot C."/>
            <person name="Breuninger H."/>
            <person name="Symeonidi A."/>
            <person name="Radhakrishnan G.V."/>
            <person name="Van Nieuwerburgh F."/>
            <person name="Deforce D."/>
            <person name="Chang C."/>
            <person name="Karol K.G."/>
            <person name="Hedrich R."/>
            <person name="Ulvskov P."/>
            <person name="Glockner G."/>
            <person name="Delwiche C.F."/>
            <person name="Petrasek J."/>
            <person name="Van de Peer Y."/>
            <person name="Friml J."/>
            <person name="Beilby M."/>
            <person name="Dolan L."/>
            <person name="Kohara Y."/>
            <person name="Sugano S."/>
            <person name="Fujiyama A."/>
            <person name="Delaux P.-M."/>
            <person name="Quint M."/>
            <person name="TheiBen G."/>
            <person name="Hagemann M."/>
            <person name="Harholt J."/>
            <person name="Dunand C."/>
            <person name="Zachgo S."/>
            <person name="Langdale J."/>
            <person name="Maumus F."/>
            <person name="Straeten D.V.D."/>
            <person name="Gould S.B."/>
            <person name="Rensing S.A."/>
        </authorList>
    </citation>
    <scope>NUCLEOTIDE SEQUENCE [LARGE SCALE GENOMIC DNA]</scope>
    <source>
        <strain evidence="2 3">S276</strain>
    </source>
</reference>
<evidence type="ECO:0000313" key="2">
    <source>
        <dbReference type="EMBL" id="GBG84573.1"/>
    </source>
</evidence>
<dbReference type="AlphaFoldDB" id="A0A388LQS4"/>